<dbReference type="SUPFAM" id="SSF51735">
    <property type="entry name" value="NAD(P)-binding Rossmann-fold domains"/>
    <property type="match status" value="1"/>
</dbReference>
<keyword evidence="3" id="KW-1185">Reference proteome</keyword>
<organism evidence="2 3">
    <name type="scientific">Mycolicibacterium cyprinidarum</name>
    <dbReference type="NCBI Taxonomy" id="2860311"/>
    <lineage>
        <taxon>Bacteria</taxon>
        <taxon>Bacillati</taxon>
        <taxon>Actinomycetota</taxon>
        <taxon>Actinomycetes</taxon>
        <taxon>Mycobacteriales</taxon>
        <taxon>Mycobacteriaceae</taxon>
        <taxon>Mycolicibacterium</taxon>
    </lineage>
</organism>
<dbReference type="Proteomes" id="UP001060504">
    <property type="component" value="Unassembled WGS sequence"/>
</dbReference>
<dbReference type="InterPro" id="IPR036291">
    <property type="entry name" value="NAD(P)-bd_dom_sf"/>
</dbReference>
<dbReference type="InterPro" id="IPR016040">
    <property type="entry name" value="NAD(P)-bd_dom"/>
</dbReference>
<evidence type="ECO:0000313" key="2">
    <source>
        <dbReference type="EMBL" id="GJF16696.1"/>
    </source>
</evidence>
<proteinExistence type="predicted"/>
<accession>A0ABQ4VB44</accession>
<dbReference type="PANTHER" id="PTHR15020:SF50">
    <property type="entry name" value="UPF0659 PROTEIN YMR090W"/>
    <property type="match status" value="1"/>
</dbReference>
<comment type="caution">
    <text evidence="2">The sequence shown here is derived from an EMBL/GenBank/DDBJ whole genome shotgun (WGS) entry which is preliminary data.</text>
</comment>
<evidence type="ECO:0000313" key="3">
    <source>
        <dbReference type="Proteomes" id="UP001060504"/>
    </source>
</evidence>
<gene>
    <name evidence="2" type="ORF">NGTWS1702_22000</name>
</gene>
<dbReference type="PANTHER" id="PTHR15020">
    <property type="entry name" value="FLAVIN REDUCTASE-RELATED"/>
    <property type="match status" value="1"/>
</dbReference>
<reference evidence="2 3" key="1">
    <citation type="submission" date="2021-08" db="EMBL/GenBank/DDBJ databases">
        <title>Draft genome sequence of Mycolicibacterium sp. NGTWS1702 strain.</title>
        <authorList>
            <person name="Matsumoto M."/>
            <person name="Tang B.C.C."/>
            <person name="Machida Y."/>
            <person name="Matoyama H."/>
            <person name="Kishihara T."/>
            <person name="Sato S."/>
            <person name="Kondo I."/>
            <person name="Sano M."/>
            <person name="Kato G."/>
        </authorList>
    </citation>
    <scope>NUCLEOTIDE SEQUENCE [LARGE SCALE GENOMIC DNA]</scope>
    <source>
        <strain evidence="2 3">NGTWSNA01</strain>
    </source>
</reference>
<name>A0ABQ4VB44_9MYCO</name>
<dbReference type="Pfam" id="PF13460">
    <property type="entry name" value="NAD_binding_10"/>
    <property type="match status" value="1"/>
</dbReference>
<dbReference type="EMBL" id="BPRH01002305">
    <property type="protein sequence ID" value="GJF16696.1"/>
    <property type="molecule type" value="Genomic_DNA"/>
</dbReference>
<sequence>MRVVVAGGHGKIALILERLLTQRGDSVAGLIRNPAHSADLETAGAEAIVVDLENASADDVAAHLDGADAVVFAAGAGPGSGAERKETVDRDAAILLADAAQKAGVRRYVMISAMGADAAASDDAGDALFVVYLRAKGAADEAIRSHADLDTTIVRPGLLTDDAATARVAIAEKTGRGSIPRADVAAVLLAVLDTPGTIGQTFEVISGDVAITDAVSSSHLD</sequence>
<dbReference type="Gene3D" id="3.40.50.720">
    <property type="entry name" value="NAD(P)-binding Rossmann-like Domain"/>
    <property type="match status" value="1"/>
</dbReference>
<feature type="domain" description="NAD(P)-binding" evidence="1">
    <location>
        <begin position="7"/>
        <end position="195"/>
    </location>
</feature>
<evidence type="ECO:0000259" key="1">
    <source>
        <dbReference type="Pfam" id="PF13460"/>
    </source>
</evidence>
<protein>
    <submittedName>
        <fullName evidence="2">NAD-dependent dehydratase</fullName>
    </submittedName>
</protein>